<sequence length="269" mass="30110">MEIVWKFQNPKSYGVITAMTIDKMNTWLLVGTMSGILTLYDLRFQIPLKSWLHPSKSRISVLLLNQDPRAEDRQVIIGSGKNEVSVWDIVSLQCTEVFAVKSGDEKMTGVILESYKSLEAPSNKEILVNSFTSNDSVSTENSIRAIAAPSDCRFMITGGSDRKIRFWDTTRIENSVIVLGSELDEPKARYSTNTIGNMKFHFEFNRNSNIGGSSRNNSMTNMNALANSVAQQQYLMRNHIDAITDIILTESPYPMIISGDRDGVIKVLA</sequence>
<protein>
    <submittedName>
        <fullName evidence="3">Serine/threonine-protein kinase</fullName>
    </submittedName>
</protein>
<keyword evidence="2" id="KW-0853">WD repeat</keyword>
<dbReference type="OrthoDB" id="242910at2759"/>
<dbReference type="GO" id="GO:0045324">
    <property type="term" value="P:late endosome to vacuole transport"/>
    <property type="evidence" value="ECO:0007669"/>
    <property type="project" value="InterPro"/>
</dbReference>
<dbReference type="InterPro" id="IPR036322">
    <property type="entry name" value="WD40_repeat_dom_sf"/>
</dbReference>
<evidence type="ECO:0000313" key="4">
    <source>
        <dbReference type="Proteomes" id="UP000253551"/>
    </source>
</evidence>
<evidence type="ECO:0000256" key="2">
    <source>
        <dbReference type="PROSITE-ProRule" id="PRU00221"/>
    </source>
</evidence>
<dbReference type="AlphaFoldDB" id="A0A367IPB0"/>
<dbReference type="GO" id="GO:0034272">
    <property type="term" value="C:phosphatidylinositol 3-kinase complex, class III, type II"/>
    <property type="evidence" value="ECO:0007669"/>
    <property type="project" value="TreeGrafter"/>
</dbReference>
<dbReference type="STRING" id="4846.A0A367IPB0"/>
<dbReference type="SMART" id="SM00320">
    <property type="entry name" value="WD40"/>
    <property type="match status" value="3"/>
</dbReference>
<feature type="repeat" description="WD" evidence="2">
    <location>
        <begin position="136"/>
        <end position="168"/>
    </location>
</feature>
<dbReference type="PROSITE" id="PS50082">
    <property type="entry name" value="WD_REPEATS_2"/>
    <property type="match status" value="1"/>
</dbReference>
<dbReference type="GO" id="GO:0000166">
    <property type="term" value="F:nucleotide binding"/>
    <property type="evidence" value="ECO:0007669"/>
    <property type="project" value="UniProtKB-KW"/>
</dbReference>
<dbReference type="EMBL" id="PJQM01006557">
    <property type="protein sequence ID" value="RCH79476.1"/>
    <property type="molecule type" value="Genomic_DNA"/>
</dbReference>
<comment type="caution">
    <text evidence="3">The sequence shown here is derived from an EMBL/GenBank/DDBJ whole genome shotgun (WGS) entry which is preliminary data.</text>
</comment>
<dbReference type="GO" id="GO:0005770">
    <property type="term" value="C:late endosome"/>
    <property type="evidence" value="ECO:0007669"/>
    <property type="project" value="TreeGrafter"/>
</dbReference>
<dbReference type="GO" id="GO:0006623">
    <property type="term" value="P:protein targeting to vacuole"/>
    <property type="evidence" value="ECO:0007669"/>
    <property type="project" value="TreeGrafter"/>
</dbReference>
<keyword evidence="4" id="KW-1185">Reference proteome</keyword>
<dbReference type="PANTHER" id="PTHR17583">
    <property type="entry name" value="PHOSPHOINOSITIDE 3-KINASE REGULATORY SUBUNIT 4"/>
    <property type="match status" value="1"/>
</dbReference>
<evidence type="ECO:0000256" key="1">
    <source>
        <dbReference type="ARBA" id="ARBA00022741"/>
    </source>
</evidence>
<dbReference type="GO" id="GO:0016236">
    <property type="term" value="P:macroautophagy"/>
    <property type="evidence" value="ECO:0007669"/>
    <property type="project" value="InterPro"/>
</dbReference>
<dbReference type="InterPro" id="IPR015943">
    <property type="entry name" value="WD40/YVTN_repeat-like_dom_sf"/>
</dbReference>
<dbReference type="InterPro" id="IPR001680">
    <property type="entry name" value="WD40_rpt"/>
</dbReference>
<dbReference type="Gene3D" id="2.130.10.10">
    <property type="entry name" value="YVTN repeat-like/Quinoprotein amine dehydrogenase"/>
    <property type="match status" value="2"/>
</dbReference>
<keyword evidence="3" id="KW-0418">Kinase</keyword>
<dbReference type="GO" id="GO:0034271">
    <property type="term" value="C:phosphatidylinositol 3-kinase complex, class III, type I"/>
    <property type="evidence" value="ECO:0007669"/>
    <property type="project" value="TreeGrafter"/>
</dbReference>
<dbReference type="Pfam" id="PF00400">
    <property type="entry name" value="WD40"/>
    <property type="match status" value="1"/>
</dbReference>
<gene>
    <name evidence="3" type="primary">VPS15_3</name>
    <name evidence="3" type="ORF">CU098_006548</name>
</gene>
<dbReference type="Proteomes" id="UP000253551">
    <property type="component" value="Unassembled WGS sequence"/>
</dbReference>
<accession>A0A367IPB0</accession>
<name>A0A367IPB0_RHIST</name>
<dbReference type="SUPFAM" id="SSF50978">
    <property type="entry name" value="WD40 repeat-like"/>
    <property type="match status" value="1"/>
</dbReference>
<reference evidence="3 4" key="1">
    <citation type="journal article" date="2018" name="G3 (Bethesda)">
        <title>Phylogenetic and Phylogenomic Definition of Rhizopus Species.</title>
        <authorList>
            <person name="Gryganskyi A.P."/>
            <person name="Golan J."/>
            <person name="Dolatabadi S."/>
            <person name="Mondo S."/>
            <person name="Robb S."/>
            <person name="Idnurm A."/>
            <person name="Muszewska A."/>
            <person name="Steczkiewicz K."/>
            <person name="Masonjones S."/>
            <person name="Liao H.L."/>
            <person name="Gajdeczka M.T."/>
            <person name="Anike F."/>
            <person name="Vuek A."/>
            <person name="Anishchenko I.M."/>
            <person name="Voigt K."/>
            <person name="de Hoog G.S."/>
            <person name="Smith M.E."/>
            <person name="Heitman J."/>
            <person name="Vilgalys R."/>
            <person name="Stajich J.E."/>
        </authorList>
    </citation>
    <scope>NUCLEOTIDE SEQUENCE [LARGE SCALE GENOMIC DNA]</scope>
    <source>
        <strain evidence="3 4">LSU 92-RS-03</strain>
    </source>
</reference>
<dbReference type="PANTHER" id="PTHR17583:SF0">
    <property type="entry name" value="PHOSPHOINOSITIDE 3-KINASE REGULATORY SUBUNIT 4"/>
    <property type="match status" value="1"/>
</dbReference>
<keyword evidence="3" id="KW-0808">Transferase</keyword>
<dbReference type="GO" id="GO:0004674">
    <property type="term" value="F:protein serine/threonine kinase activity"/>
    <property type="evidence" value="ECO:0007669"/>
    <property type="project" value="InterPro"/>
</dbReference>
<proteinExistence type="predicted"/>
<evidence type="ECO:0000313" key="3">
    <source>
        <dbReference type="EMBL" id="RCH79476.1"/>
    </source>
</evidence>
<organism evidence="3 4">
    <name type="scientific">Rhizopus stolonifer</name>
    <name type="common">Rhizopus nigricans</name>
    <dbReference type="NCBI Taxonomy" id="4846"/>
    <lineage>
        <taxon>Eukaryota</taxon>
        <taxon>Fungi</taxon>
        <taxon>Fungi incertae sedis</taxon>
        <taxon>Mucoromycota</taxon>
        <taxon>Mucoromycotina</taxon>
        <taxon>Mucoromycetes</taxon>
        <taxon>Mucorales</taxon>
        <taxon>Mucorineae</taxon>
        <taxon>Rhizopodaceae</taxon>
        <taxon>Rhizopus</taxon>
    </lineage>
</organism>
<dbReference type="GO" id="GO:0071561">
    <property type="term" value="C:nucleus-vacuole junction"/>
    <property type="evidence" value="ECO:0007669"/>
    <property type="project" value="TreeGrafter"/>
</dbReference>
<dbReference type="InterPro" id="IPR045162">
    <property type="entry name" value="Vps15-like"/>
</dbReference>
<keyword evidence="1" id="KW-0547">Nucleotide-binding</keyword>